<dbReference type="EMBL" id="JAACXV010000072">
    <property type="protein sequence ID" value="KAF7284682.1"/>
    <property type="molecule type" value="Genomic_DNA"/>
</dbReference>
<feature type="compositionally biased region" description="Polar residues" evidence="1">
    <location>
        <begin position="58"/>
        <end position="70"/>
    </location>
</feature>
<comment type="caution">
    <text evidence="2">The sequence shown here is derived from an EMBL/GenBank/DDBJ whole genome shotgun (WGS) entry which is preliminary data.</text>
</comment>
<feature type="region of interest" description="Disordered" evidence="1">
    <location>
        <begin position="1"/>
        <end position="20"/>
    </location>
</feature>
<evidence type="ECO:0000256" key="1">
    <source>
        <dbReference type="SAM" id="MobiDB-lite"/>
    </source>
</evidence>
<proteinExistence type="predicted"/>
<accession>A0A834J0Z5</accession>
<dbReference type="AlphaFoldDB" id="A0A834J0Z5"/>
<feature type="region of interest" description="Disordered" evidence="1">
    <location>
        <begin position="48"/>
        <end position="70"/>
    </location>
</feature>
<reference evidence="2" key="1">
    <citation type="submission" date="2020-08" db="EMBL/GenBank/DDBJ databases">
        <title>Genome sequencing and assembly of the red palm weevil Rhynchophorus ferrugineus.</title>
        <authorList>
            <person name="Dias G.B."/>
            <person name="Bergman C.M."/>
            <person name="Manee M."/>
        </authorList>
    </citation>
    <scope>NUCLEOTIDE SEQUENCE</scope>
    <source>
        <strain evidence="2">AA-2017</strain>
        <tissue evidence="2">Whole larva</tissue>
    </source>
</reference>
<dbReference type="Proteomes" id="UP000625711">
    <property type="component" value="Unassembled WGS sequence"/>
</dbReference>
<organism evidence="2 3">
    <name type="scientific">Rhynchophorus ferrugineus</name>
    <name type="common">Red palm weevil</name>
    <name type="synonym">Curculio ferrugineus</name>
    <dbReference type="NCBI Taxonomy" id="354439"/>
    <lineage>
        <taxon>Eukaryota</taxon>
        <taxon>Metazoa</taxon>
        <taxon>Ecdysozoa</taxon>
        <taxon>Arthropoda</taxon>
        <taxon>Hexapoda</taxon>
        <taxon>Insecta</taxon>
        <taxon>Pterygota</taxon>
        <taxon>Neoptera</taxon>
        <taxon>Endopterygota</taxon>
        <taxon>Coleoptera</taxon>
        <taxon>Polyphaga</taxon>
        <taxon>Cucujiformia</taxon>
        <taxon>Curculionidae</taxon>
        <taxon>Dryophthorinae</taxon>
        <taxon>Rhynchophorus</taxon>
    </lineage>
</organism>
<sequence length="187" mass="21539">MDHLNESLSRHMSPLPISTAEREQADIITEKGEWMKVSTRAMVDEMPLAAGEKRRSYPGTNLSQREPPSQREQAYSDAEYIHNAPPKTHYLKTSFGWLGMVMGLTHIERLSLTRLLCPIIRIFLDFRIVNICHNKMLRAYSKFRWKRAARMPANEKDQMLRLGMKKKCPAKGCEFGAGFWTPSRIGT</sequence>
<keyword evidence="3" id="KW-1185">Reference proteome</keyword>
<evidence type="ECO:0000313" key="2">
    <source>
        <dbReference type="EMBL" id="KAF7284682.1"/>
    </source>
</evidence>
<evidence type="ECO:0000313" key="3">
    <source>
        <dbReference type="Proteomes" id="UP000625711"/>
    </source>
</evidence>
<gene>
    <name evidence="2" type="ORF">GWI33_021769</name>
</gene>
<protein>
    <submittedName>
        <fullName evidence="2">Uncharacterized protein</fullName>
    </submittedName>
</protein>
<name>A0A834J0Z5_RHYFE</name>